<proteinExistence type="predicted"/>
<organism evidence="2 3">
    <name type="scientific">Herbaspirillum robiniae</name>
    <dbReference type="NCBI Taxonomy" id="2014887"/>
    <lineage>
        <taxon>Bacteria</taxon>
        <taxon>Pseudomonadati</taxon>
        <taxon>Pseudomonadota</taxon>
        <taxon>Betaproteobacteria</taxon>
        <taxon>Burkholderiales</taxon>
        <taxon>Oxalobacteraceae</taxon>
        <taxon>Herbaspirillum</taxon>
    </lineage>
</organism>
<dbReference type="EMBL" id="NJGU01000004">
    <property type="protein sequence ID" value="OWY29883.1"/>
    <property type="molecule type" value="Genomic_DNA"/>
</dbReference>
<reference evidence="2 3" key="1">
    <citation type="submission" date="2017-06" db="EMBL/GenBank/DDBJ databases">
        <title>Herbaspirillum phytohormonus sp. nov., isolated from the root nodule of Robinia pseudoacacia in lead-zinc mine.</title>
        <authorList>
            <person name="Fan M."/>
            <person name="Lin Y."/>
        </authorList>
    </citation>
    <scope>NUCLEOTIDE SEQUENCE [LARGE SCALE GENOMIC DNA]</scope>
    <source>
        <strain evidence="2 3">HZ10</strain>
    </source>
</reference>
<dbReference type="RefSeq" id="WP_079214694.1">
    <property type="nucleotide sequence ID" value="NZ_CP018845.1"/>
</dbReference>
<dbReference type="Proteomes" id="UP000536746">
    <property type="component" value="Unassembled WGS sequence"/>
</dbReference>
<keyword evidence="4" id="KW-1185">Reference proteome</keyword>
<accession>A0A2D0B6E1</accession>
<evidence type="ECO:0000313" key="3">
    <source>
        <dbReference type="Proteomes" id="UP000197596"/>
    </source>
</evidence>
<comment type="caution">
    <text evidence="2">The sequence shown here is derived from an EMBL/GenBank/DDBJ whole genome shotgun (WGS) entry which is preliminary data.</text>
</comment>
<dbReference type="OrthoDB" id="8781131at2"/>
<sequence length="84" mass="9300">MPTEQMGDYEIEYAGVRVIGGDEWVAQVAIFGHSCNPMHRNPVFPVQRVLVDKTFADEKSAESSALQVAHELLEKGDGKGHTHH</sequence>
<evidence type="ECO:0000313" key="1">
    <source>
        <dbReference type="EMBL" id="NUU01731.1"/>
    </source>
</evidence>
<reference evidence="1 4" key="2">
    <citation type="journal article" date="2020" name="Front. Plant Sci.">
        <title>Isolation of Rhizosphere Bacteria That Improve Quality and Water Stress Tolerance in Greenhouse Ornamentals.</title>
        <authorList>
            <person name="Nordstedt N.P."/>
            <person name="Jones M.L."/>
        </authorList>
    </citation>
    <scope>NUCLEOTIDE SEQUENCE [LARGE SCALE GENOMIC DNA]</scope>
    <source>
        <strain evidence="1 4">C6C2</strain>
    </source>
</reference>
<dbReference type="EMBL" id="JABFMT010000007">
    <property type="protein sequence ID" value="NUU01731.1"/>
    <property type="molecule type" value="Genomic_DNA"/>
</dbReference>
<name>A0A2D0B6E1_9BURK</name>
<dbReference type="AlphaFoldDB" id="A0A2D0B6E1"/>
<evidence type="ECO:0000313" key="2">
    <source>
        <dbReference type="EMBL" id="OWY29883.1"/>
    </source>
</evidence>
<evidence type="ECO:0000313" key="4">
    <source>
        <dbReference type="Proteomes" id="UP000536746"/>
    </source>
</evidence>
<protein>
    <submittedName>
        <fullName evidence="2">Uncharacterized protein</fullName>
    </submittedName>
</protein>
<gene>
    <name evidence="2" type="ORF">CEJ42_08520</name>
    <name evidence="1" type="ORF">HNO84_08975</name>
</gene>
<dbReference type="Proteomes" id="UP000197596">
    <property type="component" value="Unassembled WGS sequence"/>
</dbReference>